<sequence>MQLRQSAHRPQFGAQILGTGKARDNTHTANVQMDGIQWREATNLLKYSGLGSSRKFYIPFHPHALKWKREGNGYVCTTATCKGPVAILGSSTDASTPRLKVFETLSSFHQSVPQLDHAGISLLLLDHLFVTALLLVTESDDWMTLARNPTSLDGRPPDASCRTASASRASARQWRKIMYGEPMYPSLKIPVFDKAIVKGDEDADVLDISEPPQLSTSARQWRKIVYGEPLYPSLRPQSVDDFDLPPRPSTATSFSSESAYSPPTPSSAPSTGFYDVPSLLVILTKPHLAVALEPDGLLHR</sequence>
<feature type="compositionally biased region" description="Low complexity" evidence="1">
    <location>
        <begin position="255"/>
        <end position="268"/>
    </location>
</feature>
<organism evidence="2 3">
    <name type="scientific">Boletus reticuloceps</name>
    <dbReference type="NCBI Taxonomy" id="495285"/>
    <lineage>
        <taxon>Eukaryota</taxon>
        <taxon>Fungi</taxon>
        <taxon>Dikarya</taxon>
        <taxon>Basidiomycota</taxon>
        <taxon>Agaricomycotina</taxon>
        <taxon>Agaricomycetes</taxon>
        <taxon>Agaricomycetidae</taxon>
        <taxon>Boletales</taxon>
        <taxon>Boletineae</taxon>
        <taxon>Boletaceae</taxon>
        <taxon>Boletoideae</taxon>
        <taxon>Boletus</taxon>
    </lineage>
</organism>
<gene>
    <name evidence="2" type="ORF">JVT61DRAFT_13888</name>
</gene>
<feature type="region of interest" description="Disordered" evidence="1">
    <location>
        <begin position="237"/>
        <end position="268"/>
    </location>
</feature>
<dbReference type="OrthoDB" id="3270497at2759"/>
<evidence type="ECO:0000313" key="3">
    <source>
        <dbReference type="Proteomes" id="UP000683000"/>
    </source>
</evidence>
<name>A0A8I2YWJ1_9AGAM</name>
<reference evidence="2" key="1">
    <citation type="submission" date="2021-03" db="EMBL/GenBank/DDBJ databases">
        <title>Evolutionary innovations through gain and loss of genes in the ectomycorrhizal Boletales.</title>
        <authorList>
            <person name="Wu G."/>
            <person name="Miyauchi S."/>
            <person name="Morin E."/>
            <person name="Yang Z.-L."/>
            <person name="Xu J."/>
            <person name="Martin F.M."/>
        </authorList>
    </citation>
    <scope>NUCLEOTIDE SEQUENCE</scope>
    <source>
        <strain evidence="2">BR01</strain>
    </source>
</reference>
<feature type="region of interest" description="Disordered" evidence="1">
    <location>
        <begin position="1"/>
        <end position="24"/>
    </location>
</feature>
<proteinExistence type="predicted"/>
<dbReference type="Proteomes" id="UP000683000">
    <property type="component" value="Unassembled WGS sequence"/>
</dbReference>
<dbReference type="AlphaFoldDB" id="A0A8I2YWJ1"/>
<dbReference type="EMBL" id="JAGFBS010000007">
    <property type="protein sequence ID" value="KAG6378193.1"/>
    <property type="molecule type" value="Genomic_DNA"/>
</dbReference>
<comment type="caution">
    <text evidence="2">The sequence shown here is derived from an EMBL/GenBank/DDBJ whole genome shotgun (WGS) entry which is preliminary data.</text>
</comment>
<protein>
    <submittedName>
        <fullName evidence="2">Uncharacterized protein</fullName>
    </submittedName>
</protein>
<accession>A0A8I2YWJ1</accession>
<evidence type="ECO:0000256" key="1">
    <source>
        <dbReference type="SAM" id="MobiDB-lite"/>
    </source>
</evidence>
<keyword evidence="3" id="KW-1185">Reference proteome</keyword>
<evidence type="ECO:0000313" key="2">
    <source>
        <dbReference type="EMBL" id="KAG6378193.1"/>
    </source>
</evidence>